<dbReference type="SUPFAM" id="SSF52047">
    <property type="entry name" value="RNI-like"/>
    <property type="match status" value="1"/>
</dbReference>
<dbReference type="Proteomes" id="UP000799118">
    <property type="component" value="Unassembled WGS sequence"/>
</dbReference>
<dbReference type="OrthoDB" id="2447803at2759"/>
<dbReference type="EMBL" id="ML769589">
    <property type="protein sequence ID" value="KAE9392729.1"/>
    <property type="molecule type" value="Genomic_DNA"/>
</dbReference>
<evidence type="ECO:0000313" key="2">
    <source>
        <dbReference type="Proteomes" id="UP000799118"/>
    </source>
</evidence>
<evidence type="ECO:0000313" key="1">
    <source>
        <dbReference type="EMBL" id="KAE9392729.1"/>
    </source>
</evidence>
<dbReference type="Gene3D" id="3.80.10.10">
    <property type="entry name" value="Ribonuclease Inhibitor"/>
    <property type="match status" value="1"/>
</dbReference>
<protein>
    <recommendedName>
        <fullName evidence="3">F-box domain-containing protein</fullName>
    </recommendedName>
</protein>
<keyword evidence="2" id="KW-1185">Reference proteome</keyword>
<dbReference type="InterPro" id="IPR032675">
    <property type="entry name" value="LRR_dom_sf"/>
</dbReference>
<name>A0A6A4H3F9_9AGAR</name>
<reference evidence="1" key="1">
    <citation type="journal article" date="2019" name="Environ. Microbiol.">
        <title>Fungal ecological strategies reflected in gene transcription - a case study of two litter decomposers.</title>
        <authorList>
            <person name="Barbi F."/>
            <person name="Kohler A."/>
            <person name="Barry K."/>
            <person name="Baskaran P."/>
            <person name="Daum C."/>
            <person name="Fauchery L."/>
            <person name="Ihrmark K."/>
            <person name="Kuo A."/>
            <person name="LaButti K."/>
            <person name="Lipzen A."/>
            <person name="Morin E."/>
            <person name="Grigoriev I.V."/>
            <person name="Henrissat B."/>
            <person name="Lindahl B."/>
            <person name="Martin F."/>
        </authorList>
    </citation>
    <scope>NUCLEOTIDE SEQUENCE</scope>
    <source>
        <strain evidence="1">JB14</strain>
    </source>
</reference>
<organism evidence="1 2">
    <name type="scientific">Gymnopus androsaceus JB14</name>
    <dbReference type="NCBI Taxonomy" id="1447944"/>
    <lineage>
        <taxon>Eukaryota</taxon>
        <taxon>Fungi</taxon>
        <taxon>Dikarya</taxon>
        <taxon>Basidiomycota</taxon>
        <taxon>Agaricomycotina</taxon>
        <taxon>Agaricomycetes</taxon>
        <taxon>Agaricomycetidae</taxon>
        <taxon>Agaricales</taxon>
        <taxon>Marasmiineae</taxon>
        <taxon>Omphalotaceae</taxon>
        <taxon>Gymnopus</taxon>
    </lineage>
</organism>
<proteinExistence type="predicted"/>
<dbReference type="AlphaFoldDB" id="A0A6A4H3F9"/>
<evidence type="ECO:0008006" key="3">
    <source>
        <dbReference type="Google" id="ProtNLM"/>
    </source>
</evidence>
<accession>A0A6A4H3F9</accession>
<sequence>MHHCLCIPEILHTIFSLCTRPTNAATAVVCKQWSEESLNVLWYQVDELEPLLRLFGELEDVSTGQNHDYRFKHGLTHKAWLRFQNVYQRRIRVLGTINDAIDFYHCLGSLGRIRSSGPLLPNLRDMKWEIIDGQSQTEVYGEIFMNDTVESLEFLCYQPNPIKDFESLFSCVSARMPHLTSLKLFLYPCMEYHASLLILVQDLPKLTELIIPPFPDLSPILKGISDLPLSRLDVFELDGSDYAEPVTIIDLTGLCEGSNGLKNLTVLQLYSSFSAALEIFLEPRNLKDIRVVSFDPASAREVRELISRIAQTCMQVEELSFSYLNTTTELINELKSSPADLVSFDDLQPLLPYTRIRRFSLKTACPLSLGDSDIERLAQSWPSLRYLYLSPLPGIILPETPQKLSLRCLLHLAVHCPKIDNLYLYLDAEHLAFRLINNSAQVTRFLSQILPPKVSLTWGCDDKNPEWEDTNLISPEIGSKWRERWERVAEFLPEMSQMRIDLKGKA</sequence>
<gene>
    <name evidence="1" type="ORF">BT96DRAFT_924555</name>
</gene>